<reference evidence="3" key="1">
    <citation type="submission" date="2022-07" db="EMBL/GenBank/DDBJ databases">
        <title>Evaluation of T. orientalis genome assembly methods using nanopore sequencing and analysis of variation between genomes.</title>
        <authorList>
            <person name="Yam J."/>
            <person name="Micallef M.L."/>
            <person name="Liu M."/>
            <person name="Djordjevic S.P."/>
            <person name="Bogema D.R."/>
            <person name="Jenkins C."/>
        </authorList>
    </citation>
    <scope>NUCLEOTIDE SEQUENCE</scope>
    <source>
        <strain evidence="3">Goon Nure</strain>
    </source>
</reference>
<evidence type="ECO:0000313" key="4">
    <source>
        <dbReference type="Proteomes" id="UP000244811"/>
    </source>
</evidence>
<feature type="compositionally biased region" description="Low complexity" evidence="1">
    <location>
        <begin position="756"/>
        <end position="775"/>
    </location>
</feature>
<gene>
    <name evidence="3" type="ORF">MACK_003652</name>
</gene>
<dbReference type="EMBL" id="CP056071">
    <property type="protein sequence ID" value="UVC50029.1"/>
    <property type="molecule type" value="Genomic_DNA"/>
</dbReference>
<name>A0A976SJH3_THEOR</name>
<feature type="chain" id="PRO_5037217197" evidence="2">
    <location>
        <begin position="27"/>
        <end position="795"/>
    </location>
</feature>
<feature type="compositionally biased region" description="Polar residues" evidence="1">
    <location>
        <begin position="700"/>
        <end position="731"/>
    </location>
</feature>
<evidence type="ECO:0000256" key="2">
    <source>
        <dbReference type="SAM" id="SignalP"/>
    </source>
</evidence>
<evidence type="ECO:0000313" key="3">
    <source>
        <dbReference type="EMBL" id="UVC50029.1"/>
    </source>
</evidence>
<dbReference type="AlphaFoldDB" id="A0A976SJH3"/>
<keyword evidence="2" id="KW-0732">Signal</keyword>
<sequence length="795" mass="85375">MNSIYRCTILIFILLSQLDLFTSVEGAPVKAQGTGGRGNIEYYKKMAIAERDKNAGKSTRVTAAKSKARKVQVDPSTGAKTMDIHLDSFDESGDDDIVVVEQKMPQAKAQVVDATSGAPAGVSTSRPKYSVYTEERKIGAQTAPDAQAAITASGNKTGNQSRSEFIAQLQNIAADLNKQFEDLSAEVERRKAGGAPQAPKAEANEVLEEHKHDPRKVNQEVPKKPEYVTSVEVVRRPPKTSQPPMGQAHLPANIQAVAEATMPRHGTEGAQRGASAGEFHGDKMDLLHHKVDRVYSEIAILRHEQSKMSAKLDAFISAASTGGSVAAAAQAAAALESHAKHGAGQQAGARGDESISSYQLASQFPSGWHDHSFERSGITVDFTQLPTDNEMYEVKEHGDVVTCVFNRGKRVDDIRCAGATVWELGYTRTNSSYPKVARYNKKTLKILVNLEKLVLLYERDSDGKWQLAKEFKHEPIELTVKESDNTTNDYSFDADTAAGKFTYEAKDGKTFKEVKHGNVLVWRAEALIQCTPNVELRKYPDDMFGLTLHFMDRSELKIVKESANANWAIVDPTSVMPATVNVFSKAETFAYTIKIETGGVKLFIANEGFKFNKVIAKHGNSTNVICETQNQLKFAHVVEFDATEAIRKVILHFPVGSGTATQRKVFEETPTGWQAEGANSSQTSHAQPAGSAMGAALTQPVHSATPPSTPAMTASQAQAAPTTNLNSSTGQAVPAGSAMPASQAQAAPATTPPVPQAQAAPANPAAQTTPAQTATHVPTDPSANNEASAIPGSNA</sequence>
<dbReference type="Proteomes" id="UP000244811">
    <property type="component" value="Chromosome 2"/>
</dbReference>
<feature type="compositionally biased region" description="Polar residues" evidence="1">
    <location>
        <begin position="781"/>
        <end position="795"/>
    </location>
</feature>
<accession>A0A976SJH3</accession>
<proteinExistence type="predicted"/>
<feature type="signal peptide" evidence="2">
    <location>
        <begin position="1"/>
        <end position="26"/>
    </location>
</feature>
<organism evidence="3 4">
    <name type="scientific">Theileria orientalis</name>
    <dbReference type="NCBI Taxonomy" id="68886"/>
    <lineage>
        <taxon>Eukaryota</taxon>
        <taxon>Sar</taxon>
        <taxon>Alveolata</taxon>
        <taxon>Apicomplexa</taxon>
        <taxon>Aconoidasida</taxon>
        <taxon>Piroplasmida</taxon>
        <taxon>Theileriidae</taxon>
        <taxon>Theileria</taxon>
    </lineage>
</organism>
<feature type="region of interest" description="Disordered" evidence="1">
    <location>
        <begin position="187"/>
        <end position="217"/>
    </location>
</feature>
<feature type="compositionally biased region" description="Basic and acidic residues" evidence="1">
    <location>
        <begin position="207"/>
        <end position="217"/>
    </location>
</feature>
<feature type="compositionally biased region" description="Low complexity" evidence="1">
    <location>
        <begin position="734"/>
        <end position="749"/>
    </location>
</feature>
<feature type="compositionally biased region" description="Polar residues" evidence="1">
    <location>
        <begin position="677"/>
        <end position="686"/>
    </location>
</feature>
<protein>
    <submittedName>
        <fullName evidence="3">Uncharacterized protein</fullName>
    </submittedName>
</protein>
<feature type="region of interest" description="Disordered" evidence="1">
    <location>
        <begin position="673"/>
        <end position="795"/>
    </location>
</feature>
<evidence type="ECO:0000256" key="1">
    <source>
        <dbReference type="SAM" id="MobiDB-lite"/>
    </source>
</evidence>